<dbReference type="InterPro" id="IPR012341">
    <property type="entry name" value="6hp_glycosidase-like_sf"/>
</dbReference>
<dbReference type="Gene3D" id="1.50.10.10">
    <property type="match status" value="1"/>
</dbReference>
<sequence length="672" mass="71937">MNRLAGVTSPYLLQHADNPVDWWPWTPEAFEEARERDVPVLLSVGYSACHWCHVMAHESFEDEATAALMNEKFVNIKVDREERPDVDAVYMEAVQAATGHGGWPMTVFLTADAEPFYFGTYFPPEPRHGMPSFTQVLDGVHRAWTDRRGEVDEVAGKIVRDLGERQLTHGSGERPGEDELAQALLGLTRDYDQAHGGFGGAPKFPPSMVIEFLLRHYARTGAEGALQMAAETCERMARGGIYDQLGGGFARYSVDREWIVPHFEKMLYDNALLCRAYAHLWRATGSDLARRVALETADFMVRELRTNEGGFASALDADSEDPATGEHVEGAYYVWTPGQLRDVLGDADAELAMAAYGVTEEGTFEKGASVLRLPRVEGPLADASRLASVRERLLAARAERPAPGRDDKVVAAWNGLAVAALAEVGAYFDRPDLVSAAVGAGDLLVRLHMDPRARLVRTSKDGRAGSNAGVLEDYADVAEGFLTLASVTGEGVWLEFAGFLLDHVLAQFIDPDSGALYDTAADAEQLIRRPQDPTDNAAPSGWTAAAGALLSYAAHTGASPHRLAAERALGVVKALGPRVPRFIGHGLAVAEAAVSGPLEVAVVGEVLGDLHRTALLGGAPGAVVAAGPPGSAELPLLADRGLVDGLPAAYVCRSFVCDAPTTVPGELASKLS</sequence>
<dbReference type="InterPro" id="IPR004879">
    <property type="entry name" value="Ssp411-like_TRX"/>
</dbReference>
<dbReference type="Proteomes" id="UP000187191">
    <property type="component" value="Chromosome"/>
</dbReference>
<evidence type="ECO:0000259" key="1">
    <source>
        <dbReference type="Pfam" id="PF03190"/>
    </source>
</evidence>
<dbReference type="InterPro" id="IPR024705">
    <property type="entry name" value="Ssp411"/>
</dbReference>
<feature type="domain" description="Spermatogenesis-associated protein 20-like TRX" evidence="1">
    <location>
        <begin position="2"/>
        <end position="162"/>
    </location>
</feature>
<evidence type="ECO:0000313" key="2">
    <source>
        <dbReference type="EMBL" id="APY86649.1"/>
    </source>
</evidence>
<name>A0ABM6GRK2_9ACTN</name>
<gene>
    <name evidence="2" type="ORF">A7J05_13795</name>
</gene>
<keyword evidence="3" id="KW-1185">Reference proteome</keyword>
<dbReference type="InterPro" id="IPR008928">
    <property type="entry name" value="6-hairpin_glycosidase_sf"/>
</dbReference>
<reference evidence="2 3" key="1">
    <citation type="submission" date="2016-05" db="EMBL/GenBank/DDBJ databases">
        <authorList>
            <person name="Gu J."/>
        </authorList>
    </citation>
    <scope>NUCLEOTIDE SEQUENCE [LARGE SCALE GENOMIC DNA]</scope>
    <source>
        <strain evidence="2 3">ACCC40021</strain>
    </source>
</reference>
<dbReference type="EMBL" id="CP015588">
    <property type="protein sequence ID" value="APY86649.1"/>
    <property type="molecule type" value="Genomic_DNA"/>
</dbReference>
<dbReference type="Pfam" id="PF03190">
    <property type="entry name" value="Thioredox_DsbH"/>
    <property type="match status" value="1"/>
</dbReference>
<protein>
    <recommendedName>
        <fullName evidence="1">Spermatogenesis-associated protein 20-like TRX domain-containing protein</fullName>
    </recommendedName>
</protein>
<dbReference type="SUPFAM" id="SSF48208">
    <property type="entry name" value="Six-hairpin glycosidases"/>
    <property type="match status" value="1"/>
</dbReference>
<evidence type="ECO:0000313" key="3">
    <source>
        <dbReference type="Proteomes" id="UP000187191"/>
    </source>
</evidence>
<dbReference type="CDD" id="cd02955">
    <property type="entry name" value="SSP411"/>
    <property type="match status" value="1"/>
</dbReference>
<accession>A0ABM6GRK2</accession>
<dbReference type="Gene3D" id="3.40.30.10">
    <property type="entry name" value="Glutaredoxin"/>
    <property type="match status" value="1"/>
</dbReference>
<proteinExistence type="predicted"/>
<dbReference type="PANTHER" id="PTHR42899">
    <property type="entry name" value="SPERMATOGENESIS-ASSOCIATED PROTEIN 20"/>
    <property type="match status" value="1"/>
</dbReference>
<dbReference type="PANTHER" id="PTHR42899:SF1">
    <property type="entry name" value="SPERMATOGENESIS-ASSOCIATED PROTEIN 20"/>
    <property type="match status" value="1"/>
</dbReference>
<dbReference type="SUPFAM" id="SSF52833">
    <property type="entry name" value="Thioredoxin-like"/>
    <property type="match status" value="1"/>
</dbReference>
<dbReference type="PIRSF" id="PIRSF006402">
    <property type="entry name" value="UCP006402_thioredoxin"/>
    <property type="match status" value="1"/>
</dbReference>
<dbReference type="RefSeq" id="WP_076684807.1">
    <property type="nucleotide sequence ID" value="NZ_CP015588.1"/>
</dbReference>
<dbReference type="InterPro" id="IPR036249">
    <property type="entry name" value="Thioredoxin-like_sf"/>
</dbReference>
<organism evidence="2 3">
    <name type="scientific">Streptomyces alfalfae</name>
    <dbReference type="NCBI Taxonomy" id="1642299"/>
    <lineage>
        <taxon>Bacteria</taxon>
        <taxon>Bacillati</taxon>
        <taxon>Actinomycetota</taxon>
        <taxon>Actinomycetes</taxon>
        <taxon>Kitasatosporales</taxon>
        <taxon>Streptomycetaceae</taxon>
        <taxon>Streptomyces</taxon>
    </lineage>
</organism>